<dbReference type="EMBL" id="JAWDGP010007625">
    <property type="protein sequence ID" value="KAK3711051.1"/>
    <property type="molecule type" value="Genomic_DNA"/>
</dbReference>
<reference evidence="1" key="1">
    <citation type="journal article" date="2023" name="G3 (Bethesda)">
        <title>A reference genome for the long-term kleptoplast-retaining sea slug Elysia crispata morphotype clarki.</title>
        <authorList>
            <person name="Eastman K.E."/>
            <person name="Pendleton A.L."/>
            <person name="Shaikh M.A."/>
            <person name="Suttiyut T."/>
            <person name="Ogas R."/>
            <person name="Tomko P."/>
            <person name="Gavelis G."/>
            <person name="Widhalm J.R."/>
            <person name="Wisecaver J.H."/>
        </authorList>
    </citation>
    <scope>NUCLEOTIDE SEQUENCE</scope>
    <source>
        <strain evidence="1">ECLA1</strain>
    </source>
</reference>
<dbReference type="AlphaFoldDB" id="A0AAE0XTE4"/>
<name>A0AAE0XTE4_9GAST</name>
<evidence type="ECO:0000313" key="1">
    <source>
        <dbReference type="EMBL" id="KAK3711051.1"/>
    </source>
</evidence>
<dbReference type="Proteomes" id="UP001283361">
    <property type="component" value="Unassembled WGS sequence"/>
</dbReference>
<comment type="caution">
    <text evidence="1">The sequence shown here is derived from an EMBL/GenBank/DDBJ whole genome shotgun (WGS) entry which is preliminary data.</text>
</comment>
<accession>A0AAE0XTE4</accession>
<keyword evidence="2" id="KW-1185">Reference proteome</keyword>
<protein>
    <submittedName>
        <fullName evidence="1">Uncharacterized protein</fullName>
    </submittedName>
</protein>
<organism evidence="1 2">
    <name type="scientific">Elysia crispata</name>
    <name type="common">lettuce slug</name>
    <dbReference type="NCBI Taxonomy" id="231223"/>
    <lineage>
        <taxon>Eukaryota</taxon>
        <taxon>Metazoa</taxon>
        <taxon>Spiralia</taxon>
        <taxon>Lophotrochozoa</taxon>
        <taxon>Mollusca</taxon>
        <taxon>Gastropoda</taxon>
        <taxon>Heterobranchia</taxon>
        <taxon>Euthyneura</taxon>
        <taxon>Panpulmonata</taxon>
        <taxon>Sacoglossa</taxon>
        <taxon>Placobranchoidea</taxon>
        <taxon>Plakobranchidae</taxon>
        <taxon>Elysia</taxon>
    </lineage>
</organism>
<evidence type="ECO:0000313" key="2">
    <source>
        <dbReference type="Proteomes" id="UP001283361"/>
    </source>
</evidence>
<sequence>MESRLKWRYNRDMYANKQCMVRTNKVAPVIIKDCREEFQQFLEFNEPIVKGSLADGMPEHPLIKVSHSYFLLDMWLSSHKGELLVFLA</sequence>
<proteinExistence type="predicted"/>
<gene>
    <name evidence="1" type="ORF">RRG08_009640</name>
</gene>